<organism evidence="1 2">
    <name type="scientific">Streptomyces alanosinicus</name>
    <dbReference type="NCBI Taxonomy" id="68171"/>
    <lineage>
        <taxon>Bacteria</taxon>
        <taxon>Bacillati</taxon>
        <taxon>Actinomycetota</taxon>
        <taxon>Actinomycetes</taxon>
        <taxon>Kitasatosporales</taxon>
        <taxon>Streptomycetaceae</taxon>
        <taxon>Streptomyces</taxon>
    </lineage>
</organism>
<comment type="caution">
    <text evidence="1">The sequence shown here is derived from an EMBL/GenBank/DDBJ whole genome shotgun (WGS) entry which is preliminary data.</text>
</comment>
<gene>
    <name evidence="1" type="ORF">GCM10010339_82100</name>
</gene>
<evidence type="ECO:0000313" key="1">
    <source>
        <dbReference type="EMBL" id="GHE13807.1"/>
    </source>
</evidence>
<name>A0A918YRD8_9ACTN</name>
<sequence length="145" mass="15797">MIGASSLCRSGDWPAVYRYPEWDAGAGKKRWRVAFRLIADHYAQALEHSLAGRPTGLWFALSQARKVGDEAPLLFTTMDSPAHRRGSAPPPAAASEFGWPRTRRWLRGQGIGGAASTPSPGPRWACRLPLALVDIDIPSRQVPPA</sequence>
<proteinExistence type="predicted"/>
<accession>A0A918YRD8</accession>
<dbReference type="EMBL" id="BMVG01000044">
    <property type="protein sequence ID" value="GHE13807.1"/>
    <property type="molecule type" value="Genomic_DNA"/>
</dbReference>
<reference evidence="1" key="2">
    <citation type="submission" date="2020-09" db="EMBL/GenBank/DDBJ databases">
        <authorList>
            <person name="Sun Q."/>
            <person name="Ohkuma M."/>
        </authorList>
    </citation>
    <scope>NUCLEOTIDE SEQUENCE</scope>
    <source>
        <strain evidence="1">JCM 4714</strain>
    </source>
</reference>
<dbReference type="Proteomes" id="UP000655443">
    <property type="component" value="Unassembled WGS sequence"/>
</dbReference>
<reference evidence="1" key="1">
    <citation type="journal article" date="2014" name="Int. J. Syst. Evol. Microbiol.">
        <title>Complete genome sequence of Corynebacterium casei LMG S-19264T (=DSM 44701T), isolated from a smear-ripened cheese.</title>
        <authorList>
            <consortium name="US DOE Joint Genome Institute (JGI-PGF)"/>
            <person name="Walter F."/>
            <person name="Albersmeier A."/>
            <person name="Kalinowski J."/>
            <person name="Ruckert C."/>
        </authorList>
    </citation>
    <scope>NUCLEOTIDE SEQUENCE</scope>
    <source>
        <strain evidence="1">JCM 4714</strain>
    </source>
</reference>
<evidence type="ECO:0000313" key="2">
    <source>
        <dbReference type="Proteomes" id="UP000655443"/>
    </source>
</evidence>
<protein>
    <submittedName>
        <fullName evidence="1">Uncharacterized protein</fullName>
    </submittedName>
</protein>
<keyword evidence="2" id="KW-1185">Reference proteome</keyword>
<dbReference type="AlphaFoldDB" id="A0A918YRD8"/>